<dbReference type="GO" id="GO:0006071">
    <property type="term" value="P:glycerol metabolic process"/>
    <property type="evidence" value="ECO:0007669"/>
    <property type="project" value="UniProtKB-KW"/>
</dbReference>
<evidence type="ECO:0000313" key="9">
    <source>
        <dbReference type="EMBL" id="PZA18107.1"/>
    </source>
</evidence>
<evidence type="ECO:0000256" key="1">
    <source>
        <dbReference type="ARBA" id="ARBA00001974"/>
    </source>
</evidence>
<dbReference type="OrthoDB" id="9766796at2"/>
<dbReference type="InterPro" id="IPR006076">
    <property type="entry name" value="FAD-dep_OxRdtase"/>
</dbReference>
<dbReference type="EMBL" id="QKOE01000001">
    <property type="protein sequence ID" value="PZA18107.1"/>
    <property type="molecule type" value="Genomic_DNA"/>
</dbReference>
<keyword evidence="4" id="KW-0319">Glycerol metabolism</keyword>
<dbReference type="Pfam" id="PF16901">
    <property type="entry name" value="DAO_C"/>
    <property type="match status" value="1"/>
</dbReference>
<keyword evidence="3" id="KW-0285">Flavoprotein</keyword>
<sequence length="521" mass="55775">MSGDPGKGAGVRTRLAMLARLAEPITWDIVVIGGGATGLGCAVDAAARGYSVLLVEARDFAKGTSSRATKLVHGGVRYLAQAQLPLVREALAERARLLDNAPHLVHPLRFVVPAYRFRDKPMLAAGLGLYDLLAGRRGIARSQVLDAARTVAALPTVQPRGLRGGIAYWDAQFDDARLALALARTVADLGGVALNYCPVTGLILEGGRVAGVEITDAETGARFKVSGRAVVNATGVWADDVRRMARADAPRMLKPSQGVHLVVDAGFLPGKDALLIPQTDDGRVLFMIPWQGKCLLGTTDTPRSDRPLEPEPLPGEIDFILETARRYLVRAPSSADVRSIFAGMRPLIGAGDASLTRQLSREHLVDVSAEGLISVLGGKWTTYRLMAEDAIDVAQSLARLPKRYSGTADLRLHGALAGSMDPYGSDREALDRIQGAGVRLMQDASLTEAEVRYAVRAEQARTVEDVLARRHRALFQDARVAQALAPAVADLMADELARDADWVATQVAEFSALADHYLPPS</sequence>
<protein>
    <submittedName>
        <fullName evidence="9">FAD-dependent oxidoreductase</fullName>
    </submittedName>
</protein>
<dbReference type="SUPFAM" id="SSF51905">
    <property type="entry name" value="FAD/NAD(P)-binding domain"/>
    <property type="match status" value="1"/>
</dbReference>
<dbReference type="GO" id="GO:0046168">
    <property type="term" value="P:glycerol-3-phosphate catabolic process"/>
    <property type="evidence" value="ECO:0007669"/>
    <property type="project" value="TreeGrafter"/>
</dbReference>
<dbReference type="AlphaFoldDB" id="A0A323V053"/>
<accession>A0A323V053</accession>
<dbReference type="Gene3D" id="1.10.8.870">
    <property type="entry name" value="Alpha-glycerophosphate oxidase, cap domain"/>
    <property type="match status" value="1"/>
</dbReference>
<feature type="domain" description="FAD dependent oxidoreductase" evidence="7">
    <location>
        <begin position="28"/>
        <end position="384"/>
    </location>
</feature>
<dbReference type="PRINTS" id="PR01001">
    <property type="entry name" value="FADG3PDH"/>
</dbReference>
<dbReference type="Proteomes" id="UP000248259">
    <property type="component" value="Unassembled WGS sequence"/>
</dbReference>
<comment type="similarity">
    <text evidence="2">Belongs to the FAD-dependent glycerol-3-phosphate dehydrogenase family.</text>
</comment>
<dbReference type="PROSITE" id="PS00978">
    <property type="entry name" value="FAD_G3PDH_2"/>
    <property type="match status" value="1"/>
</dbReference>
<organism evidence="9 10">
    <name type="scientific">Parazoarcus communis SWub3 = DSM 12120</name>
    <dbReference type="NCBI Taxonomy" id="1121029"/>
    <lineage>
        <taxon>Bacteria</taxon>
        <taxon>Pseudomonadati</taxon>
        <taxon>Pseudomonadota</taxon>
        <taxon>Betaproteobacteria</taxon>
        <taxon>Rhodocyclales</taxon>
        <taxon>Zoogloeaceae</taxon>
        <taxon>Parazoarcus</taxon>
    </lineage>
</organism>
<keyword evidence="6" id="KW-0560">Oxidoreductase</keyword>
<keyword evidence="10" id="KW-1185">Reference proteome</keyword>
<evidence type="ECO:0000313" key="10">
    <source>
        <dbReference type="Proteomes" id="UP000248259"/>
    </source>
</evidence>
<dbReference type="InterPro" id="IPR031656">
    <property type="entry name" value="DAO_C"/>
</dbReference>
<dbReference type="Gene3D" id="3.30.9.10">
    <property type="entry name" value="D-Amino Acid Oxidase, subunit A, domain 2"/>
    <property type="match status" value="1"/>
</dbReference>
<dbReference type="InterPro" id="IPR036188">
    <property type="entry name" value="FAD/NAD-bd_sf"/>
</dbReference>
<evidence type="ECO:0000256" key="3">
    <source>
        <dbReference type="ARBA" id="ARBA00022630"/>
    </source>
</evidence>
<dbReference type="Gene3D" id="3.50.50.60">
    <property type="entry name" value="FAD/NAD(P)-binding domain"/>
    <property type="match status" value="1"/>
</dbReference>
<dbReference type="Pfam" id="PF01266">
    <property type="entry name" value="DAO"/>
    <property type="match status" value="1"/>
</dbReference>
<evidence type="ECO:0000256" key="6">
    <source>
        <dbReference type="ARBA" id="ARBA00023002"/>
    </source>
</evidence>
<name>A0A323V053_9RHOO</name>
<reference evidence="9 10" key="1">
    <citation type="submission" date="2018-06" db="EMBL/GenBank/DDBJ databases">
        <title>Azoarcus communis strain SWub3 genome.</title>
        <authorList>
            <person name="Zorraquino Salvo V."/>
            <person name="Toubiana D."/>
            <person name="Blumwald E."/>
        </authorList>
    </citation>
    <scope>NUCLEOTIDE SEQUENCE [LARGE SCALE GENOMIC DNA]</scope>
    <source>
        <strain evidence="9 10">SWub3</strain>
    </source>
</reference>
<dbReference type="GO" id="GO:0004368">
    <property type="term" value="F:glycerol-3-phosphate dehydrogenase (quinone) activity"/>
    <property type="evidence" value="ECO:0007669"/>
    <property type="project" value="InterPro"/>
</dbReference>
<dbReference type="InterPro" id="IPR000447">
    <property type="entry name" value="G3P_DH_FAD-dep"/>
</dbReference>
<evidence type="ECO:0000256" key="4">
    <source>
        <dbReference type="ARBA" id="ARBA00022798"/>
    </source>
</evidence>
<gene>
    <name evidence="9" type="ORF">DNK49_00755</name>
</gene>
<dbReference type="PANTHER" id="PTHR11985:SF35">
    <property type="entry name" value="ANAEROBIC GLYCEROL-3-PHOSPHATE DEHYDROGENASE SUBUNIT A"/>
    <property type="match status" value="1"/>
</dbReference>
<keyword evidence="5" id="KW-0274">FAD</keyword>
<evidence type="ECO:0000256" key="5">
    <source>
        <dbReference type="ARBA" id="ARBA00022827"/>
    </source>
</evidence>
<proteinExistence type="inferred from homology"/>
<evidence type="ECO:0000259" key="8">
    <source>
        <dbReference type="Pfam" id="PF16901"/>
    </source>
</evidence>
<evidence type="ECO:0000259" key="7">
    <source>
        <dbReference type="Pfam" id="PF01266"/>
    </source>
</evidence>
<comment type="caution">
    <text evidence="9">The sequence shown here is derived from an EMBL/GenBank/DDBJ whole genome shotgun (WGS) entry which is preliminary data.</text>
</comment>
<dbReference type="RefSeq" id="WP_110522408.1">
    <property type="nucleotide sequence ID" value="NZ_QKOE01000001.1"/>
</dbReference>
<feature type="domain" description="Alpha-glycerophosphate oxidase C-terminal" evidence="8">
    <location>
        <begin position="423"/>
        <end position="500"/>
    </location>
</feature>
<dbReference type="InterPro" id="IPR038299">
    <property type="entry name" value="DAO_C_sf"/>
</dbReference>
<dbReference type="PANTHER" id="PTHR11985">
    <property type="entry name" value="GLYCEROL-3-PHOSPHATE DEHYDROGENASE"/>
    <property type="match status" value="1"/>
</dbReference>
<comment type="cofactor">
    <cofactor evidence="1">
        <name>FAD</name>
        <dbReference type="ChEBI" id="CHEBI:57692"/>
    </cofactor>
</comment>
<evidence type="ECO:0000256" key="2">
    <source>
        <dbReference type="ARBA" id="ARBA00007330"/>
    </source>
</evidence>